<dbReference type="InterPro" id="IPR035097">
    <property type="entry name" value="M29_N-terminal"/>
</dbReference>
<organism evidence="10 11">
    <name type="scientific">Bacillus infantis</name>
    <dbReference type="NCBI Taxonomy" id="324767"/>
    <lineage>
        <taxon>Bacteria</taxon>
        <taxon>Bacillati</taxon>
        <taxon>Bacillota</taxon>
        <taxon>Bacilli</taxon>
        <taxon>Bacillales</taxon>
        <taxon>Bacillaceae</taxon>
        <taxon>Bacillus</taxon>
    </lineage>
</organism>
<comment type="cofactor">
    <cofactor evidence="3">
        <name>Zn(2+)</name>
        <dbReference type="ChEBI" id="CHEBI:29105"/>
    </cofactor>
</comment>
<dbReference type="EMBL" id="VTES01000006">
    <property type="protein sequence ID" value="TYS60636.1"/>
    <property type="molecule type" value="Genomic_DNA"/>
</dbReference>
<evidence type="ECO:0000256" key="2">
    <source>
        <dbReference type="ARBA" id="ARBA00001946"/>
    </source>
</evidence>
<evidence type="ECO:0000256" key="7">
    <source>
        <dbReference type="ARBA" id="ARBA00022723"/>
    </source>
</evidence>
<dbReference type="Gene3D" id="3.40.1830.10">
    <property type="entry name" value="Thermophilic metalloprotease (M29)"/>
    <property type="match status" value="1"/>
</dbReference>
<dbReference type="Proteomes" id="UP000323732">
    <property type="component" value="Unassembled WGS sequence"/>
</dbReference>
<evidence type="ECO:0000256" key="6">
    <source>
        <dbReference type="ARBA" id="ARBA00022670"/>
    </source>
</evidence>
<keyword evidence="5 10" id="KW-0031">Aminopeptidase</keyword>
<dbReference type="PANTHER" id="PTHR34448">
    <property type="entry name" value="AMINOPEPTIDASE"/>
    <property type="match status" value="1"/>
</dbReference>
<dbReference type="SUPFAM" id="SSF144052">
    <property type="entry name" value="Thermophilic metalloprotease-like"/>
    <property type="match status" value="1"/>
</dbReference>
<keyword evidence="8" id="KW-0378">Hydrolase</keyword>
<comment type="caution">
    <text evidence="10">The sequence shown here is derived from an EMBL/GenBank/DDBJ whole genome shotgun (WGS) entry which is preliminary data.</text>
</comment>
<dbReference type="PANTHER" id="PTHR34448:SF1">
    <property type="entry name" value="BLL6088 PROTEIN"/>
    <property type="match status" value="1"/>
</dbReference>
<accession>A0A5D4SFR2</accession>
<dbReference type="InterPro" id="IPR052170">
    <property type="entry name" value="M29_Exopeptidase"/>
</dbReference>
<keyword evidence="9" id="KW-0482">Metalloprotease</keyword>
<evidence type="ECO:0000256" key="9">
    <source>
        <dbReference type="ARBA" id="ARBA00023049"/>
    </source>
</evidence>
<protein>
    <submittedName>
        <fullName evidence="10">Aminopeptidase</fullName>
    </submittedName>
</protein>
<keyword evidence="6" id="KW-0645">Protease</keyword>
<comment type="cofactor">
    <cofactor evidence="2">
        <name>Mg(2+)</name>
        <dbReference type="ChEBI" id="CHEBI:18420"/>
    </cofactor>
</comment>
<comment type="similarity">
    <text evidence="4">Belongs to the peptidase M29 family.</text>
</comment>
<name>A0A5D4SFR2_9BACI</name>
<dbReference type="GO" id="GO:0008237">
    <property type="term" value="F:metallopeptidase activity"/>
    <property type="evidence" value="ECO:0007669"/>
    <property type="project" value="UniProtKB-KW"/>
</dbReference>
<evidence type="ECO:0000256" key="3">
    <source>
        <dbReference type="ARBA" id="ARBA00001947"/>
    </source>
</evidence>
<dbReference type="InterPro" id="IPR000787">
    <property type="entry name" value="Peptidase_M29"/>
</dbReference>
<evidence type="ECO:0000256" key="8">
    <source>
        <dbReference type="ARBA" id="ARBA00022801"/>
    </source>
</evidence>
<dbReference type="GO" id="GO:0046872">
    <property type="term" value="F:metal ion binding"/>
    <property type="evidence" value="ECO:0007669"/>
    <property type="project" value="UniProtKB-KW"/>
</dbReference>
<keyword evidence="7" id="KW-0479">Metal-binding</keyword>
<evidence type="ECO:0000256" key="1">
    <source>
        <dbReference type="ARBA" id="ARBA00001941"/>
    </source>
</evidence>
<dbReference type="GO" id="GO:0004177">
    <property type="term" value="F:aminopeptidase activity"/>
    <property type="evidence" value="ECO:0007669"/>
    <property type="project" value="UniProtKB-KW"/>
</dbReference>
<evidence type="ECO:0000256" key="5">
    <source>
        <dbReference type="ARBA" id="ARBA00022438"/>
    </source>
</evidence>
<sequence length="375" mass="42494">MNLKSFKLDTLASTVVNHSLYVQKGSRILIDVTGNVGSFTDVLIEKVQSAGGIPFLRTLSSNHVRSIIKHCTQEQMNLWLRQELYRIKSMDGYIGVRADSNSHDSSDISEAQYNKFLNYFLNPYQKHVSSLKNWVLMFFPTSGSAQAAQMSLDRLTNIYFKSCNVNYNELKKRTEPLQERLTHTNIVRITGLNTDLNFSIQNMPSMICAGQHNLPDGEIFTCPQIDSIEGNIRFNVKVNYMGIELEDVELMFKSGRIVKANCNKPEVLHNILSTDQGASRIGEFGIGLNPYIQQSFNNMLFDEKMSGSIHLGLGQAYPMVDNGNRSSVHWDLTLSQFPEHGGGNLYFDDVLIRRNGLFVKEDLIPLNYFGRVEKN</sequence>
<dbReference type="Pfam" id="PF02073">
    <property type="entry name" value="Peptidase_M29"/>
    <property type="match status" value="1"/>
</dbReference>
<proteinExistence type="inferred from homology"/>
<dbReference type="GO" id="GO:0006508">
    <property type="term" value="P:proteolysis"/>
    <property type="evidence" value="ECO:0007669"/>
    <property type="project" value="UniProtKB-KW"/>
</dbReference>
<reference evidence="10 11" key="1">
    <citation type="submission" date="2019-08" db="EMBL/GenBank/DDBJ databases">
        <title>Bacillus genomes from the desert of Cuatro Cienegas, Coahuila.</title>
        <authorList>
            <person name="Olmedo-Alvarez G."/>
        </authorList>
    </citation>
    <scope>NUCLEOTIDE SEQUENCE [LARGE SCALE GENOMIC DNA]</scope>
    <source>
        <strain evidence="10 11">CH37_1T</strain>
    </source>
</reference>
<dbReference type="AlphaFoldDB" id="A0A5D4SFR2"/>
<gene>
    <name evidence="10" type="ORF">FZD47_20730</name>
</gene>
<evidence type="ECO:0000313" key="11">
    <source>
        <dbReference type="Proteomes" id="UP000323732"/>
    </source>
</evidence>
<comment type="cofactor">
    <cofactor evidence="1">
        <name>Co(2+)</name>
        <dbReference type="ChEBI" id="CHEBI:48828"/>
    </cofactor>
</comment>
<evidence type="ECO:0000313" key="10">
    <source>
        <dbReference type="EMBL" id="TYS60636.1"/>
    </source>
</evidence>
<evidence type="ECO:0000256" key="4">
    <source>
        <dbReference type="ARBA" id="ARBA00008236"/>
    </source>
</evidence>